<dbReference type="EnsemblPlants" id="TuG1812G0300005155.01.T01">
    <property type="protein sequence ID" value="TuG1812G0300005155.01.T01"/>
    <property type="gene ID" value="TuG1812G0300005155.01"/>
</dbReference>
<dbReference type="Gramene" id="TuG1812G0300005155.01.T01">
    <property type="protein sequence ID" value="TuG1812G0300005155.01.T01"/>
    <property type="gene ID" value="TuG1812G0300005155.01"/>
</dbReference>
<protein>
    <submittedName>
        <fullName evidence="1">Uncharacterized protein</fullName>
    </submittedName>
</protein>
<sequence length="43" mass="5104">MDRKGNGLVNPKKRGRDLKKYFEVFGSDKSKHLWKCQYFGTCH</sequence>
<dbReference type="AlphaFoldDB" id="A0A8R7PZ13"/>
<evidence type="ECO:0000313" key="1">
    <source>
        <dbReference type="EnsemblPlants" id="TuG1812G0300005155.01.T01"/>
    </source>
</evidence>
<keyword evidence="2" id="KW-1185">Reference proteome</keyword>
<organism evidence="1 2">
    <name type="scientific">Triticum urartu</name>
    <name type="common">Red wild einkorn</name>
    <name type="synonym">Crithodium urartu</name>
    <dbReference type="NCBI Taxonomy" id="4572"/>
    <lineage>
        <taxon>Eukaryota</taxon>
        <taxon>Viridiplantae</taxon>
        <taxon>Streptophyta</taxon>
        <taxon>Embryophyta</taxon>
        <taxon>Tracheophyta</taxon>
        <taxon>Spermatophyta</taxon>
        <taxon>Magnoliopsida</taxon>
        <taxon>Liliopsida</taxon>
        <taxon>Poales</taxon>
        <taxon>Poaceae</taxon>
        <taxon>BOP clade</taxon>
        <taxon>Pooideae</taxon>
        <taxon>Triticodae</taxon>
        <taxon>Triticeae</taxon>
        <taxon>Triticinae</taxon>
        <taxon>Triticum</taxon>
    </lineage>
</organism>
<name>A0A8R7PZ13_TRIUA</name>
<dbReference type="Proteomes" id="UP000015106">
    <property type="component" value="Chromosome 3"/>
</dbReference>
<evidence type="ECO:0000313" key="2">
    <source>
        <dbReference type="Proteomes" id="UP000015106"/>
    </source>
</evidence>
<accession>A0A8R7PZ13</accession>
<reference evidence="1" key="3">
    <citation type="submission" date="2022-06" db="UniProtKB">
        <authorList>
            <consortium name="EnsemblPlants"/>
        </authorList>
    </citation>
    <scope>IDENTIFICATION</scope>
</reference>
<reference evidence="1" key="2">
    <citation type="submission" date="2018-03" db="EMBL/GenBank/DDBJ databases">
        <title>The Triticum urartu genome reveals the dynamic nature of wheat genome evolution.</title>
        <authorList>
            <person name="Ling H."/>
            <person name="Ma B."/>
            <person name="Shi X."/>
            <person name="Liu H."/>
            <person name="Dong L."/>
            <person name="Sun H."/>
            <person name="Cao Y."/>
            <person name="Gao Q."/>
            <person name="Zheng S."/>
            <person name="Li Y."/>
            <person name="Yu Y."/>
            <person name="Du H."/>
            <person name="Qi M."/>
            <person name="Li Y."/>
            <person name="Yu H."/>
            <person name="Cui Y."/>
            <person name="Wang N."/>
            <person name="Chen C."/>
            <person name="Wu H."/>
            <person name="Zhao Y."/>
            <person name="Zhang J."/>
            <person name="Li Y."/>
            <person name="Zhou W."/>
            <person name="Zhang B."/>
            <person name="Hu W."/>
            <person name="Eijk M."/>
            <person name="Tang J."/>
            <person name="Witsenboer H."/>
            <person name="Zhao S."/>
            <person name="Li Z."/>
            <person name="Zhang A."/>
            <person name="Wang D."/>
            <person name="Liang C."/>
        </authorList>
    </citation>
    <scope>NUCLEOTIDE SEQUENCE [LARGE SCALE GENOMIC DNA]</scope>
    <source>
        <strain evidence="1">cv. G1812</strain>
    </source>
</reference>
<reference evidence="2" key="1">
    <citation type="journal article" date="2013" name="Nature">
        <title>Draft genome of the wheat A-genome progenitor Triticum urartu.</title>
        <authorList>
            <person name="Ling H.Q."/>
            <person name="Zhao S."/>
            <person name="Liu D."/>
            <person name="Wang J."/>
            <person name="Sun H."/>
            <person name="Zhang C."/>
            <person name="Fan H."/>
            <person name="Li D."/>
            <person name="Dong L."/>
            <person name="Tao Y."/>
            <person name="Gao C."/>
            <person name="Wu H."/>
            <person name="Li Y."/>
            <person name="Cui Y."/>
            <person name="Guo X."/>
            <person name="Zheng S."/>
            <person name="Wang B."/>
            <person name="Yu K."/>
            <person name="Liang Q."/>
            <person name="Yang W."/>
            <person name="Lou X."/>
            <person name="Chen J."/>
            <person name="Feng M."/>
            <person name="Jian J."/>
            <person name="Zhang X."/>
            <person name="Luo G."/>
            <person name="Jiang Y."/>
            <person name="Liu J."/>
            <person name="Wang Z."/>
            <person name="Sha Y."/>
            <person name="Zhang B."/>
            <person name="Wu H."/>
            <person name="Tang D."/>
            <person name="Shen Q."/>
            <person name="Xue P."/>
            <person name="Zou S."/>
            <person name="Wang X."/>
            <person name="Liu X."/>
            <person name="Wang F."/>
            <person name="Yang Y."/>
            <person name="An X."/>
            <person name="Dong Z."/>
            <person name="Zhang K."/>
            <person name="Zhang X."/>
            <person name="Luo M.C."/>
            <person name="Dvorak J."/>
            <person name="Tong Y."/>
            <person name="Wang J."/>
            <person name="Yang H."/>
            <person name="Li Z."/>
            <person name="Wang D."/>
            <person name="Zhang A."/>
            <person name="Wang J."/>
        </authorList>
    </citation>
    <scope>NUCLEOTIDE SEQUENCE</scope>
    <source>
        <strain evidence="2">cv. G1812</strain>
    </source>
</reference>
<proteinExistence type="predicted"/>